<feature type="transmembrane region" description="Helical" evidence="1">
    <location>
        <begin position="6"/>
        <end position="24"/>
    </location>
</feature>
<gene>
    <name evidence="2" type="ORF">GCM10010978_28430</name>
</gene>
<feature type="transmembrane region" description="Helical" evidence="1">
    <location>
        <begin position="111"/>
        <end position="132"/>
    </location>
</feature>
<dbReference type="RefSeq" id="WP_188393082.1">
    <property type="nucleotide sequence ID" value="NZ_BMEV01000070.1"/>
</dbReference>
<protein>
    <submittedName>
        <fullName evidence="2">Uncharacterized protein</fullName>
    </submittedName>
</protein>
<feature type="transmembrane region" description="Helical" evidence="1">
    <location>
        <begin position="81"/>
        <end position="99"/>
    </location>
</feature>
<proteinExistence type="predicted"/>
<feature type="transmembrane region" description="Helical" evidence="1">
    <location>
        <begin position="138"/>
        <end position="159"/>
    </location>
</feature>
<dbReference type="Proteomes" id="UP000602050">
    <property type="component" value="Unassembled WGS sequence"/>
</dbReference>
<dbReference type="EMBL" id="BMEV01000070">
    <property type="protein sequence ID" value="GFZ86882.1"/>
    <property type="molecule type" value="Genomic_DNA"/>
</dbReference>
<keyword evidence="1" id="KW-0812">Transmembrane</keyword>
<feature type="transmembrane region" description="Helical" evidence="1">
    <location>
        <begin position="36"/>
        <end position="61"/>
    </location>
</feature>
<reference evidence="2" key="1">
    <citation type="journal article" date="2014" name="Int. J. Syst. Evol. Microbiol.">
        <title>Complete genome sequence of Corynebacterium casei LMG S-19264T (=DSM 44701T), isolated from a smear-ripened cheese.</title>
        <authorList>
            <consortium name="US DOE Joint Genome Institute (JGI-PGF)"/>
            <person name="Walter F."/>
            <person name="Albersmeier A."/>
            <person name="Kalinowski J."/>
            <person name="Ruckert C."/>
        </authorList>
    </citation>
    <scope>NUCLEOTIDE SEQUENCE</scope>
    <source>
        <strain evidence="2">CGMCC 1.12360</strain>
    </source>
</reference>
<keyword evidence="3" id="KW-1185">Reference proteome</keyword>
<evidence type="ECO:0000313" key="3">
    <source>
        <dbReference type="Proteomes" id="UP000602050"/>
    </source>
</evidence>
<evidence type="ECO:0000256" key="1">
    <source>
        <dbReference type="SAM" id="Phobius"/>
    </source>
</evidence>
<comment type="caution">
    <text evidence="2">The sequence shown here is derived from an EMBL/GenBank/DDBJ whole genome shotgun (WGS) entry which is preliminary data.</text>
</comment>
<organism evidence="2 3">
    <name type="scientific">Compostibacillus humi</name>
    <dbReference type="NCBI Taxonomy" id="1245525"/>
    <lineage>
        <taxon>Bacteria</taxon>
        <taxon>Bacillati</taxon>
        <taxon>Bacillota</taxon>
        <taxon>Bacilli</taxon>
        <taxon>Bacillales</taxon>
        <taxon>Bacillaceae</taxon>
        <taxon>Compostibacillus</taxon>
    </lineage>
</organism>
<sequence length="165" mass="18729">MLKIAMLLAVIFLLLFIALLWFFRRENKKEDDKDNMAVLIGVSILFSLIITLAIGFLLLLIVGSITALNTVFSLNISVNQMILIAVSFLIYWFTLDYIFEATFEHIFGENWIAVFSLTLSRIAAFYIIGILFHLNEPINLVVAVGVPLIIVVLDILSLLKTKKHR</sequence>
<name>A0A8J2XA36_9BACI</name>
<reference evidence="2" key="2">
    <citation type="submission" date="2020-09" db="EMBL/GenBank/DDBJ databases">
        <authorList>
            <person name="Sun Q."/>
            <person name="Zhou Y."/>
        </authorList>
    </citation>
    <scope>NUCLEOTIDE SEQUENCE</scope>
    <source>
        <strain evidence="2">CGMCC 1.12360</strain>
    </source>
</reference>
<dbReference type="AlphaFoldDB" id="A0A8J2XA36"/>
<keyword evidence="1" id="KW-1133">Transmembrane helix</keyword>
<keyword evidence="1" id="KW-0472">Membrane</keyword>
<evidence type="ECO:0000313" key="2">
    <source>
        <dbReference type="EMBL" id="GFZ86882.1"/>
    </source>
</evidence>
<accession>A0A8J2XA36</accession>